<evidence type="ECO:0000256" key="4">
    <source>
        <dbReference type="ARBA" id="ARBA00022692"/>
    </source>
</evidence>
<evidence type="ECO:0000256" key="1">
    <source>
        <dbReference type="ARBA" id="ARBA00004127"/>
    </source>
</evidence>
<comment type="caution">
    <text evidence="9">The sequence shown here is derived from an EMBL/GenBank/DDBJ whole genome shotgun (WGS) entry which is preliminary data.</text>
</comment>
<dbReference type="AlphaFoldDB" id="A0A8J3CNT6"/>
<keyword evidence="3" id="KW-0813">Transport</keyword>
<feature type="transmembrane region" description="Helical" evidence="7">
    <location>
        <begin position="382"/>
        <end position="403"/>
    </location>
</feature>
<keyword evidence="6 7" id="KW-0472">Membrane</keyword>
<feature type="transmembrane region" description="Helical" evidence="7">
    <location>
        <begin position="229"/>
        <end position="249"/>
    </location>
</feature>
<evidence type="ECO:0000256" key="6">
    <source>
        <dbReference type="ARBA" id="ARBA00023136"/>
    </source>
</evidence>
<dbReference type="InterPro" id="IPR020846">
    <property type="entry name" value="MFS_dom"/>
</dbReference>
<feature type="domain" description="Major facilitator superfamily (MFS) profile" evidence="8">
    <location>
        <begin position="13"/>
        <end position="404"/>
    </location>
</feature>
<reference evidence="9" key="1">
    <citation type="journal article" date="2014" name="Int. J. Syst. Evol. Microbiol.">
        <title>Complete genome sequence of Corynebacterium casei LMG S-19264T (=DSM 44701T), isolated from a smear-ripened cheese.</title>
        <authorList>
            <consortium name="US DOE Joint Genome Institute (JGI-PGF)"/>
            <person name="Walter F."/>
            <person name="Albersmeier A."/>
            <person name="Kalinowski J."/>
            <person name="Ruckert C."/>
        </authorList>
    </citation>
    <scope>NUCLEOTIDE SEQUENCE</scope>
    <source>
        <strain evidence="9">KCTC 32501</strain>
    </source>
</reference>
<evidence type="ECO:0000256" key="2">
    <source>
        <dbReference type="ARBA" id="ARBA00008335"/>
    </source>
</evidence>
<dbReference type="InterPro" id="IPR036259">
    <property type="entry name" value="MFS_trans_sf"/>
</dbReference>
<dbReference type="InterPro" id="IPR051788">
    <property type="entry name" value="MFS_Transporter"/>
</dbReference>
<keyword evidence="10" id="KW-1185">Reference proteome</keyword>
<dbReference type="PROSITE" id="PS50850">
    <property type="entry name" value="MFS"/>
    <property type="match status" value="1"/>
</dbReference>
<feature type="transmembrane region" description="Helical" evidence="7">
    <location>
        <begin position="74"/>
        <end position="94"/>
    </location>
</feature>
<dbReference type="Gene3D" id="1.20.1250.20">
    <property type="entry name" value="MFS general substrate transporter like domains"/>
    <property type="match status" value="1"/>
</dbReference>
<dbReference type="RefSeq" id="WP_189493688.1">
    <property type="nucleotide sequence ID" value="NZ_BMZG01000010.1"/>
</dbReference>
<evidence type="ECO:0000313" key="10">
    <source>
        <dbReference type="Proteomes" id="UP000614287"/>
    </source>
</evidence>
<dbReference type="SUPFAM" id="SSF103473">
    <property type="entry name" value="MFS general substrate transporter"/>
    <property type="match status" value="1"/>
</dbReference>
<accession>A0A8J3CNT6</accession>
<dbReference type="GO" id="GO:0022857">
    <property type="term" value="F:transmembrane transporter activity"/>
    <property type="evidence" value="ECO:0007669"/>
    <property type="project" value="InterPro"/>
</dbReference>
<feature type="transmembrane region" description="Helical" evidence="7">
    <location>
        <begin position="100"/>
        <end position="126"/>
    </location>
</feature>
<feature type="transmembrane region" description="Helical" evidence="7">
    <location>
        <begin position="12"/>
        <end position="31"/>
    </location>
</feature>
<sequence length="414" mass="45317">MRTNDFIRQTPYIAWALMFATLCWGLFSNFYGSLTPEISVTLSLTPQNLGALIMLMSAGGALGAFLGGDIAQRFAPAPLLMVYLALVAVSLVLIVSSGDFALVCVGYCLYSATSTAIITVSHSMLAHLNLSDGIRPRLLALLDVGFSVGATISPLWVTLLLMWHHDWRLPYVMFALPLLIIAASLLHRKARADFAQIVTDTAANQSHNHTNGTSQSSYLAVIRAPWARWTWLCGILIGYAEWGNAYWFVNYATNGREIDVTHARIGLAAFTGGMLIIRIWQAFYHSRWSNEQRMKRLTVVGTAMFIVLLALPNHAHVLFVSMVSFMAGLGIGIIFPMLLNHLIEQVPHDASKCSALLMLCIILGSQLGGLIIGFFATHVGIFAGYATISIAMVGFTYGIWRVYGEIKTPSAPRS</sequence>
<feature type="transmembrane region" description="Helical" evidence="7">
    <location>
        <begin position="138"/>
        <end position="163"/>
    </location>
</feature>
<organism evidence="9 10">
    <name type="scientific">Formosimonas limnophila</name>
    <dbReference type="NCBI Taxonomy" id="1384487"/>
    <lineage>
        <taxon>Bacteria</taxon>
        <taxon>Pseudomonadati</taxon>
        <taxon>Pseudomonadota</taxon>
        <taxon>Betaproteobacteria</taxon>
        <taxon>Burkholderiales</taxon>
        <taxon>Burkholderiaceae</taxon>
        <taxon>Formosimonas</taxon>
    </lineage>
</organism>
<evidence type="ECO:0000259" key="8">
    <source>
        <dbReference type="PROSITE" id="PS50850"/>
    </source>
</evidence>
<evidence type="ECO:0000256" key="3">
    <source>
        <dbReference type="ARBA" id="ARBA00022448"/>
    </source>
</evidence>
<comment type="subcellular location">
    <subcellularLocation>
        <location evidence="1">Endomembrane system</location>
        <topology evidence="1">Multi-pass membrane protein</topology>
    </subcellularLocation>
</comment>
<dbReference type="Proteomes" id="UP000614287">
    <property type="component" value="Unassembled WGS sequence"/>
</dbReference>
<evidence type="ECO:0000256" key="5">
    <source>
        <dbReference type="ARBA" id="ARBA00022989"/>
    </source>
</evidence>
<dbReference type="PANTHER" id="PTHR23514">
    <property type="entry name" value="BYPASS OF STOP CODON PROTEIN 6"/>
    <property type="match status" value="1"/>
</dbReference>
<keyword evidence="5 7" id="KW-1133">Transmembrane helix</keyword>
<feature type="transmembrane region" description="Helical" evidence="7">
    <location>
        <begin position="51"/>
        <end position="67"/>
    </location>
</feature>
<reference evidence="9" key="2">
    <citation type="submission" date="2020-09" db="EMBL/GenBank/DDBJ databases">
        <authorList>
            <person name="Sun Q."/>
            <person name="Kim S."/>
        </authorList>
    </citation>
    <scope>NUCLEOTIDE SEQUENCE</scope>
    <source>
        <strain evidence="9">KCTC 32501</strain>
    </source>
</reference>
<feature type="transmembrane region" description="Helical" evidence="7">
    <location>
        <begin position="296"/>
        <end position="312"/>
    </location>
</feature>
<comment type="similarity">
    <text evidence="2">Belongs to the major facilitator superfamily.</text>
</comment>
<dbReference type="GO" id="GO:0012505">
    <property type="term" value="C:endomembrane system"/>
    <property type="evidence" value="ECO:0007669"/>
    <property type="project" value="UniProtKB-SubCell"/>
</dbReference>
<proteinExistence type="inferred from homology"/>
<dbReference type="InterPro" id="IPR011701">
    <property type="entry name" value="MFS"/>
</dbReference>
<evidence type="ECO:0000313" key="9">
    <source>
        <dbReference type="EMBL" id="GHA77911.1"/>
    </source>
</evidence>
<dbReference type="GO" id="GO:0016020">
    <property type="term" value="C:membrane"/>
    <property type="evidence" value="ECO:0007669"/>
    <property type="project" value="TreeGrafter"/>
</dbReference>
<dbReference type="PANTHER" id="PTHR23514:SF3">
    <property type="entry name" value="BYPASS OF STOP CODON PROTEIN 6"/>
    <property type="match status" value="1"/>
</dbReference>
<gene>
    <name evidence="9" type="ORF">GCM10009007_18600</name>
</gene>
<evidence type="ECO:0000256" key="7">
    <source>
        <dbReference type="SAM" id="Phobius"/>
    </source>
</evidence>
<dbReference type="EMBL" id="BMZG01000010">
    <property type="protein sequence ID" value="GHA77911.1"/>
    <property type="molecule type" value="Genomic_DNA"/>
</dbReference>
<dbReference type="Pfam" id="PF07690">
    <property type="entry name" value="MFS_1"/>
    <property type="match status" value="1"/>
</dbReference>
<feature type="transmembrane region" description="Helical" evidence="7">
    <location>
        <begin position="261"/>
        <end position="284"/>
    </location>
</feature>
<keyword evidence="4 7" id="KW-0812">Transmembrane</keyword>
<protein>
    <recommendedName>
        <fullName evidence="8">Major facilitator superfamily (MFS) profile domain-containing protein</fullName>
    </recommendedName>
</protein>
<name>A0A8J3CNT6_9BURK</name>
<feature type="transmembrane region" description="Helical" evidence="7">
    <location>
        <begin position="318"/>
        <end position="343"/>
    </location>
</feature>
<feature type="transmembrane region" description="Helical" evidence="7">
    <location>
        <begin position="355"/>
        <end position="376"/>
    </location>
</feature>
<feature type="transmembrane region" description="Helical" evidence="7">
    <location>
        <begin position="169"/>
        <end position="186"/>
    </location>
</feature>